<dbReference type="AlphaFoldDB" id="A0A1F8FV98"/>
<gene>
    <name evidence="3" type="ORF">A3C88_01895</name>
</gene>
<dbReference type="Pfam" id="PF18920">
    <property type="entry name" value="DUF5671"/>
    <property type="match status" value="1"/>
</dbReference>
<evidence type="ECO:0000313" key="3">
    <source>
        <dbReference type="EMBL" id="OGN16972.1"/>
    </source>
</evidence>
<feature type="transmembrane region" description="Helical" evidence="1">
    <location>
        <begin position="105"/>
        <end position="126"/>
    </location>
</feature>
<dbReference type="Proteomes" id="UP000178117">
    <property type="component" value="Unassembled WGS sequence"/>
</dbReference>
<comment type="caution">
    <text evidence="3">The sequence shown here is derived from an EMBL/GenBank/DDBJ whole genome shotgun (WGS) entry which is preliminary data.</text>
</comment>
<dbReference type="STRING" id="1802685.A3C88_01895"/>
<name>A0A1F8FV98_9BACT</name>
<evidence type="ECO:0000259" key="2">
    <source>
        <dbReference type="Pfam" id="PF18920"/>
    </source>
</evidence>
<proteinExistence type="predicted"/>
<keyword evidence="1" id="KW-0472">Membrane</keyword>
<sequence>MDTTTSSETVRNTPRDTFLYLLAIITLVASAVSFGILVYQFIDLKFPDPLRYGYYYSSSNANLGTIRGALAALIVLFPVFFWVSWFLRKDIVAHPEKRDLKIRRWLLYLTVFVASMVVIGDLVALIYNFLEGDLTTPFILKVLTILFIAGSTLFYYLSELRERSYPRRAFQAVVGGAVVLAVIYGFFVAGSPQNQRLVRFDERKVSDLASIQSYLVYTYWQQKGALPASLSELSDPISSFMVPNDPQTGQPYEYRRKGERAFQLCAEFNLPSQEIQKGSSIEPLPARPDYYPRNENWEHGAGRTCFDRTIDPDLYPTKLPVKPL</sequence>
<evidence type="ECO:0000256" key="1">
    <source>
        <dbReference type="SAM" id="Phobius"/>
    </source>
</evidence>
<reference evidence="3 4" key="1">
    <citation type="journal article" date="2016" name="Nat. Commun.">
        <title>Thousands of microbial genomes shed light on interconnected biogeochemical processes in an aquifer system.</title>
        <authorList>
            <person name="Anantharaman K."/>
            <person name="Brown C.T."/>
            <person name="Hug L.A."/>
            <person name="Sharon I."/>
            <person name="Castelle C.J."/>
            <person name="Probst A.J."/>
            <person name="Thomas B.C."/>
            <person name="Singh A."/>
            <person name="Wilkins M.J."/>
            <person name="Karaoz U."/>
            <person name="Brodie E.L."/>
            <person name="Williams K.H."/>
            <person name="Hubbard S.S."/>
            <person name="Banfield J.F."/>
        </authorList>
    </citation>
    <scope>NUCLEOTIDE SEQUENCE [LARGE SCALE GENOMIC DNA]</scope>
</reference>
<accession>A0A1F8FV98</accession>
<feature type="transmembrane region" description="Helical" evidence="1">
    <location>
        <begin position="18"/>
        <end position="42"/>
    </location>
</feature>
<dbReference type="InterPro" id="IPR043728">
    <property type="entry name" value="DUF5671"/>
</dbReference>
<feature type="transmembrane region" description="Helical" evidence="1">
    <location>
        <begin position="62"/>
        <end position="85"/>
    </location>
</feature>
<feature type="domain" description="DUF5671" evidence="2">
    <location>
        <begin position="17"/>
        <end position="151"/>
    </location>
</feature>
<organism evidence="3 4">
    <name type="scientific">Candidatus Yanofskybacteria bacterium RIFCSPHIGHO2_02_FULL_50_12</name>
    <dbReference type="NCBI Taxonomy" id="1802685"/>
    <lineage>
        <taxon>Bacteria</taxon>
        <taxon>Candidatus Yanofskyibacteriota</taxon>
    </lineage>
</organism>
<keyword evidence="1" id="KW-1133">Transmembrane helix</keyword>
<protein>
    <recommendedName>
        <fullName evidence="2">DUF5671 domain-containing protein</fullName>
    </recommendedName>
</protein>
<evidence type="ECO:0000313" key="4">
    <source>
        <dbReference type="Proteomes" id="UP000178117"/>
    </source>
</evidence>
<feature type="transmembrane region" description="Helical" evidence="1">
    <location>
        <begin position="169"/>
        <end position="189"/>
    </location>
</feature>
<feature type="transmembrane region" description="Helical" evidence="1">
    <location>
        <begin position="138"/>
        <end position="157"/>
    </location>
</feature>
<keyword evidence="1" id="KW-0812">Transmembrane</keyword>
<dbReference type="EMBL" id="MGJZ01000020">
    <property type="protein sequence ID" value="OGN16972.1"/>
    <property type="molecule type" value="Genomic_DNA"/>
</dbReference>